<dbReference type="STRING" id="1236973.JCM9157_4039"/>
<dbReference type="eggNOG" id="COG3677">
    <property type="taxonomic scope" value="Bacteria"/>
</dbReference>
<evidence type="ECO:0000313" key="3">
    <source>
        <dbReference type="EMBL" id="GAE36819.1"/>
    </source>
</evidence>
<proteinExistence type="predicted"/>
<sequence length="515" mass="60472">MLGYFPLLYKDELLYSTISRLHIHTGFANYKTTIKCLFGKDSMRATIDFPTNLDVLTKNISFKTITSDKLIDEHTMFPLYQPFLPIDRANDIKDKMKTKNNGSIHAKIGLSASRISPHTHLLFCQSCYDEDFEKCGEAYWHRIHQVPGVLVCPHHGCFLKKSGVKLPLVSYIAYIAPYYAVERGSSYVIESCLEIRDSLYLIAKDLDWLMNANLSAKPMNYYRELYVDCLKHKKLALPTRRVRQKALIKAIRSFYSAELLNMIGCDILDENESNWVKELTRKNRKTFHPLYHVLLIRFLFGSVMKFFEETNLPSKKDTIKGSSKTQPKKSVVNSDTVKNKRTDWLKLQEVYPLYTRKELRKVAGNLYMWLYRNDKEWLQLNSPTRKTTIPSYNRVNWGERDKAMLEEVKQICLEWNDSVKPVRKSIHSIIKRVKRGYLLVNYPDKLPLTNAFLMSQIETVEEFQIRRIKNVTEELRKENQIISEWQIYRKAGLRSTVTEKVRQFITYEVNIGVRR</sequence>
<accession>W4QZS7</accession>
<dbReference type="InterPro" id="IPR009492">
    <property type="entry name" value="TniQ"/>
</dbReference>
<dbReference type="RefSeq" id="WP_035667017.1">
    <property type="nucleotide sequence ID" value="NZ_BAUV01000044.1"/>
</dbReference>
<evidence type="ECO:0000313" key="4">
    <source>
        <dbReference type="Proteomes" id="UP000018896"/>
    </source>
</evidence>
<keyword evidence="4" id="KW-1185">Reference proteome</keyword>
<evidence type="ECO:0000259" key="1">
    <source>
        <dbReference type="Pfam" id="PF06527"/>
    </source>
</evidence>
<dbReference type="AlphaFoldDB" id="W4QZS7"/>
<dbReference type="Pfam" id="PF06527">
    <property type="entry name" value="TniQ"/>
    <property type="match status" value="1"/>
</dbReference>
<gene>
    <name evidence="3" type="ORF">JCM9157_4039</name>
</gene>
<comment type="caution">
    <text evidence="3">The sequence shown here is derived from an EMBL/GenBank/DDBJ whole genome shotgun (WGS) entry which is preliminary data.</text>
</comment>
<dbReference type="EMBL" id="BAUV01000044">
    <property type="protein sequence ID" value="GAE36819.1"/>
    <property type="molecule type" value="Genomic_DNA"/>
</dbReference>
<dbReference type="Proteomes" id="UP000018896">
    <property type="component" value="Unassembled WGS sequence"/>
</dbReference>
<evidence type="ECO:0000259" key="2">
    <source>
        <dbReference type="Pfam" id="PF15978"/>
    </source>
</evidence>
<dbReference type="Pfam" id="PF15978">
    <property type="entry name" value="TnsD"/>
    <property type="match status" value="2"/>
</dbReference>
<dbReference type="InterPro" id="IPR032750">
    <property type="entry name" value="TnsD_C"/>
</dbReference>
<organism evidence="3 4">
    <name type="scientific">Halalkalibacter akibai (strain ATCC 43226 / DSM 21942 / CIP 109018 / JCM 9157 / 1139)</name>
    <name type="common">Bacillus akibai</name>
    <dbReference type="NCBI Taxonomy" id="1236973"/>
    <lineage>
        <taxon>Bacteria</taxon>
        <taxon>Bacillati</taxon>
        <taxon>Bacillota</taxon>
        <taxon>Bacilli</taxon>
        <taxon>Bacillales</taxon>
        <taxon>Bacillaceae</taxon>
        <taxon>Halalkalibacter</taxon>
    </lineage>
</organism>
<feature type="domain" description="Transposon Tn7 transposition protein TnsD C-terminal" evidence="2">
    <location>
        <begin position="202"/>
        <end position="311"/>
    </location>
</feature>
<feature type="domain" description="TniQ" evidence="1">
    <location>
        <begin position="5"/>
        <end position="159"/>
    </location>
</feature>
<dbReference type="OrthoDB" id="470139at2"/>
<feature type="domain" description="Transposon Tn7 transposition protein TnsD C-terminal" evidence="2">
    <location>
        <begin position="325"/>
        <end position="453"/>
    </location>
</feature>
<protein>
    <submittedName>
        <fullName evidence="3">Tn7-like transposition protein D</fullName>
    </submittedName>
</protein>
<reference evidence="3 4" key="1">
    <citation type="journal article" date="2014" name="Genome Announc.">
        <title>Draft Genome Sequences of Three Alkaliphilic Bacillus Strains, Bacillus wakoensis JCM 9140T, Bacillus akibai JCM 9157T, and Bacillus hemicellulosilyticus JCM 9152T.</title>
        <authorList>
            <person name="Yuki M."/>
            <person name="Oshima K."/>
            <person name="Suda W."/>
            <person name="Oshida Y."/>
            <person name="Kitamura K."/>
            <person name="Iida T."/>
            <person name="Hattori M."/>
            <person name="Ohkuma M."/>
        </authorList>
    </citation>
    <scope>NUCLEOTIDE SEQUENCE [LARGE SCALE GENOMIC DNA]</scope>
    <source>
        <strain evidence="3 4">JCM 9157</strain>
    </source>
</reference>
<name>W4QZS7_HALA3</name>